<reference evidence="1 2" key="1">
    <citation type="submission" date="2021-06" db="EMBL/GenBank/DDBJ databases">
        <title>Caerostris extrusa draft genome.</title>
        <authorList>
            <person name="Kono N."/>
            <person name="Arakawa K."/>
        </authorList>
    </citation>
    <scope>NUCLEOTIDE SEQUENCE [LARGE SCALE GENOMIC DNA]</scope>
</reference>
<keyword evidence="2" id="KW-1185">Reference proteome</keyword>
<organism evidence="1 2">
    <name type="scientific">Caerostris extrusa</name>
    <name type="common">Bark spider</name>
    <name type="synonym">Caerostris bankana</name>
    <dbReference type="NCBI Taxonomy" id="172846"/>
    <lineage>
        <taxon>Eukaryota</taxon>
        <taxon>Metazoa</taxon>
        <taxon>Ecdysozoa</taxon>
        <taxon>Arthropoda</taxon>
        <taxon>Chelicerata</taxon>
        <taxon>Arachnida</taxon>
        <taxon>Araneae</taxon>
        <taxon>Araneomorphae</taxon>
        <taxon>Entelegynae</taxon>
        <taxon>Araneoidea</taxon>
        <taxon>Araneidae</taxon>
        <taxon>Caerostris</taxon>
    </lineage>
</organism>
<proteinExistence type="predicted"/>
<dbReference type="EMBL" id="BPLR01009215">
    <property type="protein sequence ID" value="GIY30360.1"/>
    <property type="molecule type" value="Genomic_DNA"/>
</dbReference>
<dbReference type="Proteomes" id="UP001054945">
    <property type="component" value="Unassembled WGS sequence"/>
</dbReference>
<evidence type="ECO:0000313" key="1">
    <source>
        <dbReference type="EMBL" id="GIY30360.1"/>
    </source>
</evidence>
<sequence>MHHQRAFKKWNGEHMTWQRIPLLLAYPRGENDSPEWEDRWTLRSGDRSLQFRTMRHTTTPFCKHPRMLHLLEPQAEGGDGFVPRCGTSE</sequence>
<comment type="caution">
    <text evidence="1">The sequence shown here is derived from an EMBL/GenBank/DDBJ whole genome shotgun (WGS) entry which is preliminary data.</text>
</comment>
<name>A0AAV4S865_CAEEX</name>
<accession>A0AAV4S865</accession>
<dbReference type="AlphaFoldDB" id="A0AAV4S865"/>
<evidence type="ECO:0000313" key="2">
    <source>
        <dbReference type="Proteomes" id="UP001054945"/>
    </source>
</evidence>
<gene>
    <name evidence="1" type="ORF">CEXT_128461</name>
</gene>
<protein>
    <submittedName>
        <fullName evidence="1">Uncharacterized protein</fullName>
    </submittedName>
</protein>